<feature type="region of interest" description="Disordered" evidence="1">
    <location>
        <begin position="64"/>
        <end position="89"/>
    </location>
</feature>
<name>A0A4Y2CHQ5_ARAVE</name>
<dbReference type="AlphaFoldDB" id="A0A4Y2CHQ5"/>
<feature type="compositionally biased region" description="Basic and acidic residues" evidence="1">
    <location>
        <begin position="65"/>
        <end position="89"/>
    </location>
</feature>
<gene>
    <name evidence="2" type="ORF">AVEN_231332_1</name>
</gene>
<sequence length="89" mass="10240">MLPENVSRKEIEDTAFINECAEKNFASLKSLPNSSAPIFHTLVFQRNKKELSVTSRNKSIASNFEKQKSIETNKENPRCLEKQKRIQEA</sequence>
<dbReference type="EMBL" id="BGPR01000195">
    <property type="protein sequence ID" value="GBM03870.1"/>
    <property type="molecule type" value="Genomic_DNA"/>
</dbReference>
<comment type="caution">
    <text evidence="2">The sequence shown here is derived from an EMBL/GenBank/DDBJ whole genome shotgun (WGS) entry which is preliminary data.</text>
</comment>
<evidence type="ECO:0000313" key="3">
    <source>
        <dbReference type="Proteomes" id="UP000499080"/>
    </source>
</evidence>
<evidence type="ECO:0000313" key="2">
    <source>
        <dbReference type="EMBL" id="GBM03870.1"/>
    </source>
</evidence>
<evidence type="ECO:0000256" key="1">
    <source>
        <dbReference type="SAM" id="MobiDB-lite"/>
    </source>
</evidence>
<keyword evidence="3" id="KW-1185">Reference proteome</keyword>
<organism evidence="2 3">
    <name type="scientific">Araneus ventricosus</name>
    <name type="common">Orbweaver spider</name>
    <name type="synonym">Epeira ventricosa</name>
    <dbReference type="NCBI Taxonomy" id="182803"/>
    <lineage>
        <taxon>Eukaryota</taxon>
        <taxon>Metazoa</taxon>
        <taxon>Ecdysozoa</taxon>
        <taxon>Arthropoda</taxon>
        <taxon>Chelicerata</taxon>
        <taxon>Arachnida</taxon>
        <taxon>Araneae</taxon>
        <taxon>Araneomorphae</taxon>
        <taxon>Entelegynae</taxon>
        <taxon>Araneoidea</taxon>
        <taxon>Araneidae</taxon>
        <taxon>Araneus</taxon>
    </lineage>
</organism>
<proteinExistence type="predicted"/>
<accession>A0A4Y2CHQ5</accession>
<protein>
    <submittedName>
        <fullName evidence="2">Uncharacterized protein</fullName>
    </submittedName>
</protein>
<dbReference type="Proteomes" id="UP000499080">
    <property type="component" value="Unassembled WGS sequence"/>
</dbReference>
<reference evidence="2 3" key="1">
    <citation type="journal article" date="2019" name="Sci. Rep.">
        <title>Orb-weaving spider Araneus ventricosus genome elucidates the spidroin gene catalogue.</title>
        <authorList>
            <person name="Kono N."/>
            <person name="Nakamura H."/>
            <person name="Ohtoshi R."/>
            <person name="Moran D.A.P."/>
            <person name="Shinohara A."/>
            <person name="Yoshida Y."/>
            <person name="Fujiwara M."/>
            <person name="Mori M."/>
            <person name="Tomita M."/>
            <person name="Arakawa K."/>
        </authorList>
    </citation>
    <scope>NUCLEOTIDE SEQUENCE [LARGE SCALE GENOMIC DNA]</scope>
</reference>